<feature type="transmembrane region" description="Helical" evidence="7">
    <location>
        <begin position="272"/>
        <end position="297"/>
    </location>
</feature>
<proteinExistence type="inferred from homology"/>
<name>A0AAD0AK35_9FUSO</name>
<dbReference type="PROSITE" id="PS50928">
    <property type="entry name" value="ABC_TM1"/>
    <property type="match status" value="1"/>
</dbReference>
<reference evidence="9 10" key="1">
    <citation type="submission" date="2017-11" db="EMBL/GenBank/DDBJ databases">
        <title>Genome sequencing of Fusobacterium periodonticum KCOM 1263.</title>
        <authorList>
            <person name="Kook J.-K."/>
            <person name="Park S.-N."/>
            <person name="Lim Y.K."/>
        </authorList>
    </citation>
    <scope>NUCLEOTIDE SEQUENCE [LARGE SCALE GENOMIC DNA]</scope>
    <source>
        <strain evidence="9 10">KCOM 1263</strain>
    </source>
</reference>
<dbReference type="Pfam" id="PF00528">
    <property type="entry name" value="BPD_transp_1"/>
    <property type="match status" value="1"/>
</dbReference>
<evidence type="ECO:0000313" key="9">
    <source>
        <dbReference type="EMBL" id="ATV60855.1"/>
    </source>
</evidence>
<feature type="transmembrane region" description="Helical" evidence="7">
    <location>
        <begin position="132"/>
        <end position="153"/>
    </location>
</feature>
<dbReference type="Gene3D" id="1.10.3720.10">
    <property type="entry name" value="MetI-like"/>
    <property type="match status" value="1"/>
</dbReference>
<organism evidence="9 10">
    <name type="scientific">Fusobacterium pseudoperiodonticum</name>
    <dbReference type="NCBI Taxonomy" id="2663009"/>
    <lineage>
        <taxon>Bacteria</taxon>
        <taxon>Fusobacteriati</taxon>
        <taxon>Fusobacteriota</taxon>
        <taxon>Fusobacteriia</taxon>
        <taxon>Fusobacteriales</taxon>
        <taxon>Fusobacteriaceae</taxon>
        <taxon>Fusobacterium</taxon>
    </lineage>
</organism>
<evidence type="ECO:0000256" key="7">
    <source>
        <dbReference type="RuleBase" id="RU363032"/>
    </source>
</evidence>
<comment type="subcellular location">
    <subcellularLocation>
        <location evidence="1 7">Cell membrane</location>
        <topology evidence="1 7">Multi-pass membrane protein</topology>
    </subcellularLocation>
</comment>
<evidence type="ECO:0000256" key="6">
    <source>
        <dbReference type="ARBA" id="ARBA00023136"/>
    </source>
</evidence>
<dbReference type="PANTHER" id="PTHR43163:SF6">
    <property type="entry name" value="DIPEPTIDE TRANSPORT SYSTEM PERMEASE PROTEIN DPPB-RELATED"/>
    <property type="match status" value="1"/>
</dbReference>
<dbReference type="InterPro" id="IPR035906">
    <property type="entry name" value="MetI-like_sf"/>
</dbReference>
<comment type="similarity">
    <text evidence="7">Belongs to the binding-protein-dependent transport system permease family.</text>
</comment>
<keyword evidence="3" id="KW-1003">Cell membrane</keyword>
<evidence type="ECO:0000313" key="10">
    <source>
        <dbReference type="Proteomes" id="UP000228552"/>
    </source>
</evidence>
<evidence type="ECO:0000256" key="5">
    <source>
        <dbReference type="ARBA" id="ARBA00022989"/>
    </source>
</evidence>
<keyword evidence="2 7" id="KW-0813">Transport</keyword>
<evidence type="ECO:0000256" key="1">
    <source>
        <dbReference type="ARBA" id="ARBA00004651"/>
    </source>
</evidence>
<evidence type="ECO:0000256" key="3">
    <source>
        <dbReference type="ARBA" id="ARBA00022475"/>
    </source>
</evidence>
<evidence type="ECO:0000259" key="8">
    <source>
        <dbReference type="PROSITE" id="PS50928"/>
    </source>
</evidence>
<keyword evidence="4 7" id="KW-0812">Transmembrane</keyword>
<evidence type="ECO:0000256" key="4">
    <source>
        <dbReference type="ARBA" id="ARBA00022692"/>
    </source>
</evidence>
<protein>
    <submittedName>
        <fullName evidence="9">Peptide ABC transporter permease</fullName>
    </submittedName>
</protein>
<feature type="domain" description="ABC transmembrane type-1" evidence="8">
    <location>
        <begin position="93"/>
        <end position="290"/>
    </location>
</feature>
<gene>
    <name evidence="9" type="ORF">CTM74_02775</name>
</gene>
<keyword evidence="10" id="KW-1185">Reference proteome</keyword>
<dbReference type="InterPro" id="IPR000515">
    <property type="entry name" value="MetI-like"/>
</dbReference>
<feature type="transmembrane region" description="Helical" evidence="7">
    <location>
        <begin position="159"/>
        <end position="181"/>
    </location>
</feature>
<feature type="transmembrane region" description="Helical" evidence="7">
    <location>
        <begin position="237"/>
        <end position="260"/>
    </location>
</feature>
<feature type="transmembrane region" description="Helical" evidence="7">
    <location>
        <begin position="7"/>
        <end position="25"/>
    </location>
</feature>
<dbReference type="GO" id="GO:0005886">
    <property type="term" value="C:plasma membrane"/>
    <property type="evidence" value="ECO:0007669"/>
    <property type="project" value="UniProtKB-SubCell"/>
</dbReference>
<keyword evidence="6 7" id="KW-0472">Membrane</keyword>
<keyword evidence="5 7" id="KW-1133">Transmembrane helix</keyword>
<accession>A0AAD0AK35</accession>
<dbReference type="Proteomes" id="UP000228552">
    <property type="component" value="Chromosome"/>
</dbReference>
<feature type="transmembrane region" description="Helical" evidence="7">
    <location>
        <begin position="95"/>
        <end position="120"/>
    </location>
</feature>
<dbReference type="AlphaFoldDB" id="A0AAD0AK35"/>
<dbReference type="RefSeq" id="WP_099986620.1">
    <property type="nucleotide sequence ID" value="NZ_CP024700.1"/>
</dbReference>
<dbReference type="PANTHER" id="PTHR43163">
    <property type="entry name" value="DIPEPTIDE TRANSPORT SYSTEM PERMEASE PROTEIN DPPB-RELATED"/>
    <property type="match status" value="1"/>
</dbReference>
<dbReference type="EMBL" id="CP024700">
    <property type="protein sequence ID" value="ATV60855.1"/>
    <property type="molecule type" value="Genomic_DNA"/>
</dbReference>
<dbReference type="CDD" id="cd06261">
    <property type="entry name" value="TM_PBP2"/>
    <property type="match status" value="1"/>
</dbReference>
<evidence type="ECO:0000256" key="2">
    <source>
        <dbReference type="ARBA" id="ARBA00022448"/>
    </source>
</evidence>
<dbReference type="GO" id="GO:0055085">
    <property type="term" value="P:transmembrane transport"/>
    <property type="evidence" value="ECO:0007669"/>
    <property type="project" value="InterPro"/>
</dbReference>
<dbReference type="SUPFAM" id="SSF161098">
    <property type="entry name" value="MetI-like"/>
    <property type="match status" value="1"/>
</dbReference>
<sequence length="303" mass="35282">MKYVLRWLGIIFILSVITFLIVRFIPVSPVDMLLQHYNLPLTEENRQLLTSYYKLDQSLFQQYIAWIKDFLKGNWGISFITKLPVKQEMLRRLPYSLIIGLGSLFISIMLSFFLGYLAALKEKGFFDRLTRVISILTLSVPSFIIAIIIIYYFGVKTQLIKFFIGGKFYGVLFSIMILVLYQVGNLSRIVRDTFVEMKEETFVKFYLIRGFNINYVLLRHCYKPVLYSLLSASISKFSSVIGGSAVVEFSFTIPGISYFLISSIVNRDYNVIQAYIFLICIYMFFVHLIFDFVLSFLKEKGNK</sequence>